<keyword evidence="3" id="KW-1185">Reference proteome</keyword>
<evidence type="ECO:0000313" key="2">
    <source>
        <dbReference type="EMBL" id="TDQ84274.1"/>
    </source>
</evidence>
<protein>
    <recommendedName>
        <fullName evidence="1">Sulfotransferase domain-containing protein</fullName>
    </recommendedName>
</protein>
<organism evidence="2 3">
    <name type="scientific">Dongia mobilis</name>
    <dbReference type="NCBI Taxonomy" id="578943"/>
    <lineage>
        <taxon>Bacteria</taxon>
        <taxon>Pseudomonadati</taxon>
        <taxon>Pseudomonadota</taxon>
        <taxon>Alphaproteobacteria</taxon>
        <taxon>Rhodospirillales</taxon>
        <taxon>Dongiaceae</taxon>
        <taxon>Dongia</taxon>
    </lineage>
</organism>
<accession>A0A4R6WW56</accession>
<sequence>MFLSPRRARKLIDQVDRLSARAHSLLERRAYPGRGTHFPPIIIFAQPKSASVFIHRAIRRTLQVPFYRVGVGGIHHSSIGYSQLAHFSKGNVVSREHLPGSPFMLQALAAAGIGKAVLHVRNPSDSVVSWTRMVDRTLETRGMAGAALLCERVLPADYPQWSFPDKLRWQIANYLPLQVAWIENWLQLADSQQDVNLLVTTYEEFAADPRAYVARVLEHFDIHLPASEISLPSAEIGRSNIFSADGNKWAGLDSELHDMARDRVPESLRAGFGWG</sequence>
<dbReference type="OrthoDB" id="7362723at2"/>
<dbReference type="InterPro" id="IPR027417">
    <property type="entry name" value="P-loop_NTPase"/>
</dbReference>
<dbReference type="EMBL" id="SNYW01000006">
    <property type="protein sequence ID" value="TDQ84274.1"/>
    <property type="molecule type" value="Genomic_DNA"/>
</dbReference>
<dbReference type="AlphaFoldDB" id="A0A4R6WW56"/>
<gene>
    <name evidence="2" type="ORF">A8950_0822</name>
</gene>
<dbReference type="InterPro" id="IPR000863">
    <property type="entry name" value="Sulfotransferase_dom"/>
</dbReference>
<evidence type="ECO:0000313" key="3">
    <source>
        <dbReference type="Proteomes" id="UP000295783"/>
    </source>
</evidence>
<dbReference type="RefSeq" id="WP_133612313.1">
    <property type="nucleotide sequence ID" value="NZ_SNYW01000006.1"/>
</dbReference>
<dbReference type="Gene3D" id="3.40.50.300">
    <property type="entry name" value="P-loop containing nucleotide triphosphate hydrolases"/>
    <property type="match status" value="1"/>
</dbReference>
<dbReference type="GO" id="GO:0008146">
    <property type="term" value="F:sulfotransferase activity"/>
    <property type="evidence" value="ECO:0007669"/>
    <property type="project" value="InterPro"/>
</dbReference>
<evidence type="ECO:0000259" key="1">
    <source>
        <dbReference type="Pfam" id="PF00685"/>
    </source>
</evidence>
<comment type="caution">
    <text evidence="2">The sequence shown here is derived from an EMBL/GenBank/DDBJ whole genome shotgun (WGS) entry which is preliminary data.</text>
</comment>
<reference evidence="2 3" key="1">
    <citation type="submission" date="2019-03" db="EMBL/GenBank/DDBJ databases">
        <title>Genomic Encyclopedia of Type Strains, Phase III (KMG-III): the genomes of soil and plant-associated and newly described type strains.</title>
        <authorList>
            <person name="Whitman W."/>
        </authorList>
    </citation>
    <scope>NUCLEOTIDE SEQUENCE [LARGE SCALE GENOMIC DNA]</scope>
    <source>
        <strain evidence="2 3">CGMCC 1.7660</strain>
    </source>
</reference>
<dbReference type="Proteomes" id="UP000295783">
    <property type="component" value="Unassembled WGS sequence"/>
</dbReference>
<dbReference type="SUPFAM" id="SSF52540">
    <property type="entry name" value="P-loop containing nucleoside triphosphate hydrolases"/>
    <property type="match status" value="1"/>
</dbReference>
<feature type="domain" description="Sulfotransferase" evidence="1">
    <location>
        <begin position="80"/>
        <end position="227"/>
    </location>
</feature>
<dbReference type="Pfam" id="PF00685">
    <property type="entry name" value="Sulfotransfer_1"/>
    <property type="match status" value="1"/>
</dbReference>
<name>A0A4R6WW56_9PROT</name>
<proteinExistence type="predicted"/>